<dbReference type="AlphaFoldDB" id="A0A8J2QXQ4"/>
<evidence type="ECO:0000256" key="2">
    <source>
        <dbReference type="SAM" id="MobiDB-lite"/>
    </source>
</evidence>
<proteinExistence type="predicted"/>
<feature type="compositionally biased region" description="Basic residues" evidence="2">
    <location>
        <begin position="243"/>
        <end position="252"/>
    </location>
</feature>
<dbReference type="InterPro" id="IPR006600">
    <property type="entry name" value="HTH_CenpB_DNA-bd_dom"/>
</dbReference>
<keyword evidence="1" id="KW-0238">DNA-binding</keyword>
<dbReference type="Pfam" id="PF03221">
    <property type="entry name" value="HTH_Tnp_Tc5"/>
    <property type="match status" value="1"/>
</dbReference>
<dbReference type="Proteomes" id="UP000789524">
    <property type="component" value="Unassembled WGS sequence"/>
</dbReference>
<evidence type="ECO:0000259" key="3">
    <source>
        <dbReference type="PROSITE" id="PS51253"/>
    </source>
</evidence>
<feature type="compositionally biased region" description="Basic and acidic residues" evidence="2">
    <location>
        <begin position="168"/>
        <end position="181"/>
    </location>
</feature>
<dbReference type="PROSITE" id="PS51253">
    <property type="entry name" value="HTH_CENPB"/>
    <property type="match status" value="1"/>
</dbReference>
<feature type="domain" description="HTH CENPB-type" evidence="3">
    <location>
        <begin position="52"/>
        <end position="129"/>
    </location>
</feature>
<dbReference type="EMBL" id="CAKASE010000067">
    <property type="protein sequence ID" value="CAG9571715.1"/>
    <property type="molecule type" value="Genomic_DNA"/>
</dbReference>
<comment type="caution">
    <text evidence="4">The sequence shown here is derived from an EMBL/GenBank/DDBJ whole genome shotgun (WGS) entry which is preliminary data.</text>
</comment>
<feature type="compositionally biased region" description="Basic and acidic residues" evidence="2">
    <location>
        <begin position="143"/>
        <end position="155"/>
    </location>
</feature>
<keyword evidence="5" id="KW-1185">Reference proteome</keyword>
<evidence type="ECO:0000313" key="5">
    <source>
        <dbReference type="Proteomes" id="UP000789524"/>
    </source>
</evidence>
<accession>A0A8J2QXQ4</accession>
<evidence type="ECO:0000256" key="1">
    <source>
        <dbReference type="ARBA" id="ARBA00023125"/>
    </source>
</evidence>
<gene>
    <name evidence="4" type="ORF">DCHRY22_LOCUS9812</name>
</gene>
<organism evidence="4 5">
    <name type="scientific">Danaus chrysippus</name>
    <name type="common">African queen</name>
    <dbReference type="NCBI Taxonomy" id="151541"/>
    <lineage>
        <taxon>Eukaryota</taxon>
        <taxon>Metazoa</taxon>
        <taxon>Ecdysozoa</taxon>
        <taxon>Arthropoda</taxon>
        <taxon>Hexapoda</taxon>
        <taxon>Insecta</taxon>
        <taxon>Pterygota</taxon>
        <taxon>Neoptera</taxon>
        <taxon>Endopterygota</taxon>
        <taxon>Lepidoptera</taxon>
        <taxon>Glossata</taxon>
        <taxon>Ditrysia</taxon>
        <taxon>Papilionoidea</taxon>
        <taxon>Nymphalidae</taxon>
        <taxon>Danainae</taxon>
        <taxon>Danaini</taxon>
        <taxon>Danaina</taxon>
        <taxon>Danaus</taxon>
        <taxon>Anosia</taxon>
    </lineage>
</organism>
<name>A0A8J2QXQ4_9NEOP</name>
<dbReference type="OrthoDB" id="7477068at2759"/>
<dbReference type="Gene3D" id="1.10.10.60">
    <property type="entry name" value="Homeodomain-like"/>
    <property type="match status" value="1"/>
</dbReference>
<feature type="region of interest" description="Disordered" evidence="2">
    <location>
        <begin position="139"/>
        <end position="252"/>
    </location>
</feature>
<feature type="compositionally biased region" description="Low complexity" evidence="2">
    <location>
        <begin position="227"/>
        <end position="239"/>
    </location>
</feature>
<reference evidence="4" key="1">
    <citation type="submission" date="2021-09" db="EMBL/GenBank/DDBJ databases">
        <authorList>
            <person name="Martin H S."/>
        </authorList>
    </citation>
    <scope>NUCLEOTIDE SEQUENCE</scope>
</reference>
<evidence type="ECO:0000313" key="4">
    <source>
        <dbReference type="EMBL" id="CAG9571715.1"/>
    </source>
</evidence>
<dbReference type="GO" id="GO:0003677">
    <property type="term" value="F:DNA binding"/>
    <property type="evidence" value="ECO:0007669"/>
    <property type="project" value="UniProtKB-KW"/>
</dbReference>
<feature type="compositionally biased region" description="Basic and acidic residues" evidence="2">
    <location>
        <begin position="206"/>
        <end position="224"/>
    </location>
</feature>
<sequence length="252" mass="28645">MPRKYVRKVGASPRAGWTEDALREAFEEMRQNKHGLNENISSLWNSCQDPEKTFRKHPALDFDNEKRLVAHIQKLEAAGFPVSRDTVRSLAFQFAEKLGIGHKFNKETGKAGPHWLKSFLERQPTLSVRQAEGLSLARAQGLNREEVQGRPRVASEETDSSGTNDSDESFKENESHVDVKQKNVKRAKKLKINETSSVNVIQRPIRAVEKKQRITKKNASERKAIASSESDSNENSSNEWHLSHKPNHHYGI</sequence>
<protein>
    <submittedName>
        <fullName evidence="4">(African queen) hypothetical protein</fullName>
    </submittedName>
</protein>